<dbReference type="EMBL" id="JBHLWQ010000073">
    <property type="protein sequence ID" value="MFC0200371.1"/>
    <property type="molecule type" value="Genomic_DNA"/>
</dbReference>
<dbReference type="Pfam" id="PF00126">
    <property type="entry name" value="HTH_1"/>
    <property type="match status" value="1"/>
</dbReference>
<keyword evidence="4" id="KW-0804">Transcription</keyword>
<dbReference type="PANTHER" id="PTHR30537:SF5">
    <property type="entry name" value="HTH-TYPE TRANSCRIPTIONAL ACTIVATOR TTDR-RELATED"/>
    <property type="match status" value="1"/>
</dbReference>
<dbReference type="Gene3D" id="3.40.190.290">
    <property type="match status" value="1"/>
</dbReference>
<evidence type="ECO:0000259" key="5">
    <source>
        <dbReference type="PROSITE" id="PS50931"/>
    </source>
</evidence>
<keyword evidence="2" id="KW-0805">Transcription regulation</keyword>
<feature type="domain" description="HTH lysR-type" evidence="5">
    <location>
        <begin position="8"/>
        <end position="65"/>
    </location>
</feature>
<dbReference type="Gene3D" id="1.10.10.10">
    <property type="entry name" value="Winged helix-like DNA-binding domain superfamily/Winged helix DNA-binding domain"/>
    <property type="match status" value="1"/>
</dbReference>
<reference evidence="6 7" key="1">
    <citation type="submission" date="2024-09" db="EMBL/GenBank/DDBJ databases">
        <authorList>
            <person name="Sun Q."/>
            <person name="Mori K."/>
        </authorList>
    </citation>
    <scope>NUCLEOTIDE SEQUENCE [LARGE SCALE GENOMIC DNA]</scope>
    <source>
        <strain evidence="6 7">CCM 7904</strain>
    </source>
</reference>
<dbReference type="SUPFAM" id="SSF53850">
    <property type="entry name" value="Periplasmic binding protein-like II"/>
    <property type="match status" value="1"/>
</dbReference>
<comment type="caution">
    <text evidence="6">The sequence shown here is derived from an EMBL/GenBank/DDBJ whole genome shotgun (WGS) entry which is preliminary data.</text>
</comment>
<dbReference type="SUPFAM" id="SSF46785">
    <property type="entry name" value="Winged helix' DNA-binding domain"/>
    <property type="match status" value="1"/>
</dbReference>
<dbReference type="InterPro" id="IPR036390">
    <property type="entry name" value="WH_DNA-bd_sf"/>
</dbReference>
<protein>
    <submittedName>
        <fullName evidence="6">LysR family transcriptional regulator</fullName>
    </submittedName>
</protein>
<dbReference type="PANTHER" id="PTHR30537">
    <property type="entry name" value="HTH-TYPE TRANSCRIPTIONAL REGULATOR"/>
    <property type="match status" value="1"/>
</dbReference>
<keyword evidence="3" id="KW-0238">DNA-binding</keyword>
<evidence type="ECO:0000256" key="2">
    <source>
        <dbReference type="ARBA" id="ARBA00023015"/>
    </source>
</evidence>
<comment type="similarity">
    <text evidence="1">Belongs to the LysR transcriptional regulatory family.</text>
</comment>
<dbReference type="PROSITE" id="PS50931">
    <property type="entry name" value="HTH_LYSR"/>
    <property type="match status" value="1"/>
</dbReference>
<organism evidence="6 7">
    <name type="scientific">Paracoccus rhizosphaerae</name>
    <dbReference type="NCBI Taxonomy" id="1133347"/>
    <lineage>
        <taxon>Bacteria</taxon>
        <taxon>Pseudomonadati</taxon>
        <taxon>Pseudomonadota</taxon>
        <taxon>Alphaproteobacteria</taxon>
        <taxon>Rhodobacterales</taxon>
        <taxon>Paracoccaceae</taxon>
        <taxon>Paracoccus</taxon>
    </lineage>
</organism>
<dbReference type="PRINTS" id="PR00039">
    <property type="entry name" value="HTHLYSR"/>
</dbReference>
<dbReference type="InterPro" id="IPR000847">
    <property type="entry name" value="LysR_HTH_N"/>
</dbReference>
<evidence type="ECO:0000256" key="3">
    <source>
        <dbReference type="ARBA" id="ARBA00023125"/>
    </source>
</evidence>
<dbReference type="Pfam" id="PF03466">
    <property type="entry name" value="LysR_substrate"/>
    <property type="match status" value="1"/>
</dbReference>
<dbReference type="Proteomes" id="UP001589795">
    <property type="component" value="Unassembled WGS sequence"/>
</dbReference>
<name>A0ABV6CHY1_9RHOB</name>
<evidence type="ECO:0000313" key="7">
    <source>
        <dbReference type="Proteomes" id="UP001589795"/>
    </source>
</evidence>
<evidence type="ECO:0000313" key="6">
    <source>
        <dbReference type="EMBL" id="MFC0200371.1"/>
    </source>
</evidence>
<accession>A0ABV6CHY1</accession>
<dbReference type="InterPro" id="IPR005119">
    <property type="entry name" value="LysR_subst-bd"/>
</dbReference>
<gene>
    <name evidence="6" type="ORF">ACFFIZ_08570</name>
</gene>
<dbReference type="RefSeq" id="WP_265507777.1">
    <property type="nucleotide sequence ID" value="NZ_JAOTBE010000042.1"/>
</dbReference>
<evidence type="ECO:0000256" key="1">
    <source>
        <dbReference type="ARBA" id="ARBA00009437"/>
    </source>
</evidence>
<keyword evidence="7" id="KW-1185">Reference proteome</keyword>
<dbReference type="InterPro" id="IPR058163">
    <property type="entry name" value="LysR-type_TF_proteobact-type"/>
</dbReference>
<sequence>MQMSPQSVALDEIVAFTTAARRQSFVGAAKELGLDPSLLSRRIRRLEEALGVRLFVRTTRKISLTEAGERYLSRVSDVLEQLEAAGLEAAELAAQPQGVLRVSLPISFGQMVVAPMLSGFVETHPRIRLDLSFTNRRVDLVAEGYDLAIRMGDPRDSSLSMRRIGSYQDILVAAPAYLSGMGEPQTPADLSHHGCLSFTGNAHWPDWHLSDGSTTVRLRPEGPITADSSEVLITAAVDGCGIVLTPDWMAVKALNAGHLVRVLPQWQGVSAGLIQALLPPGRMLPAKTRVFLDYVASALRGRSLQ</sequence>
<dbReference type="InterPro" id="IPR036388">
    <property type="entry name" value="WH-like_DNA-bd_sf"/>
</dbReference>
<evidence type="ECO:0000256" key="4">
    <source>
        <dbReference type="ARBA" id="ARBA00023163"/>
    </source>
</evidence>
<proteinExistence type="inferred from homology"/>
<dbReference type="CDD" id="cd08422">
    <property type="entry name" value="PBP2_CrgA_like"/>
    <property type="match status" value="1"/>
</dbReference>